<feature type="active site" evidence="5">
    <location>
        <position position="155"/>
    </location>
</feature>
<keyword evidence="4" id="KW-0378">Hydrolase</keyword>
<evidence type="ECO:0000256" key="7">
    <source>
        <dbReference type="SAM" id="Phobius"/>
    </source>
</evidence>
<dbReference type="KEGG" id="bdw:94336529"/>
<dbReference type="InterPro" id="IPR001461">
    <property type="entry name" value="Aspartic_peptidase_A1"/>
</dbReference>
<keyword evidence="7" id="KW-0812">Transmembrane</keyword>
<evidence type="ECO:0000256" key="8">
    <source>
        <dbReference type="SAM" id="SignalP"/>
    </source>
</evidence>
<feature type="active site" evidence="5">
    <location>
        <position position="356"/>
    </location>
</feature>
<evidence type="ECO:0000256" key="3">
    <source>
        <dbReference type="ARBA" id="ARBA00022750"/>
    </source>
</evidence>
<evidence type="ECO:0000256" key="4">
    <source>
        <dbReference type="ARBA" id="ARBA00022801"/>
    </source>
</evidence>
<dbReference type="PROSITE" id="PS51767">
    <property type="entry name" value="PEPTIDASE_A1"/>
    <property type="match status" value="1"/>
</dbReference>
<proteinExistence type="inferred from homology"/>
<protein>
    <submittedName>
        <fullName evidence="10">Bifunctional Aspartic peptidase A1 family/Aspartic peptidase domain superfamily/Peptidase family A1 domain</fullName>
    </submittedName>
</protein>
<dbReference type="InterPro" id="IPR021109">
    <property type="entry name" value="Peptidase_aspartic_dom_sf"/>
</dbReference>
<dbReference type="RefSeq" id="XP_067803823.1">
    <property type="nucleotide sequence ID" value="XM_067947259.1"/>
</dbReference>
<dbReference type="AlphaFoldDB" id="A0AAD9PLB7"/>
<feature type="disulfide bond" evidence="6">
    <location>
        <begin position="382"/>
        <end position="420"/>
    </location>
</feature>
<comment type="caution">
    <text evidence="10">The sequence shown here is derived from an EMBL/GenBank/DDBJ whole genome shotgun (WGS) entry which is preliminary data.</text>
</comment>
<dbReference type="PANTHER" id="PTHR47966">
    <property type="entry name" value="BETA-SITE APP-CLEAVING ENZYME, ISOFORM A-RELATED"/>
    <property type="match status" value="1"/>
</dbReference>
<sequence>MYRISQILFNCASLVLVLNIVAYQCKNNDKSNALFQPISSSNANLIIDAFSDVNSLYGDEILFPTPGSGNPLKNALAKRYPRMLKSQLFVKPEHSINIYRFTEKSQNANVNKFKIASLVKDKSTLEQYLLNFQNSQYFGEIYVGNPPNKFVVVFDTGSSQLWIPSTACKSIGCKNHRQFDPSKSSTFEPFRDENGEVSNAYIQYGTGECVLSLGYDTVRIGSLEIKGQSIGLTTQESEHPFGDLPFDGLVGLGFQDNDFKESPPIFDSIINQVCNSNVVFTFQKLLKRNLVAFYMSKDVDRPGCLSFGSVDPKYILKGHSSWWFSVVSTDYWIIEMDTILIGEMEARMPKVNAAIDTGSSLISGPSEIILPLLDTLNVAEDCSNVDNLPKLSLVFVDILGRRIKFDLTPQDYVIKEDNACSVGIIPLDIPPPKGPLFVIGVNFIRKYVTIFDRDSMTVGFVPAADNMDDTSVQSELMEEFEIPSGKYQSNPSNSFTDGLLRVYNIMYAFATLVILLSFGYYFIINT</sequence>
<keyword evidence="11" id="KW-1185">Reference proteome</keyword>
<evidence type="ECO:0000256" key="2">
    <source>
        <dbReference type="ARBA" id="ARBA00022670"/>
    </source>
</evidence>
<keyword evidence="8" id="KW-0732">Signal</keyword>
<feature type="transmembrane region" description="Helical" evidence="7">
    <location>
        <begin position="502"/>
        <end position="523"/>
    </location>
</feature>
<evidence type="ECO:0000313" key="11">
    <source>
        <dbReference type="Proteomes" id="UP001214638"/>
    </source>
</evidence>
<organism evidence="10 11">
    <name type="scientific">Babesia duncani</name>
    <dbReference type="NCBI Taxonomy" id="323732"/>
    <lineage>
        <taxon>Eukaryota</taxon>
        <taxon>Sar</taxon>
        <taxon>Alveolata</taxon>
        <taxon>Apicomplexa</taxon>
        <taxon>Aconoidasida</taxon>
        <taxon>Piroplasmida</taxon>
        <taxon>Babesiidae</taxon>
        <taxon>Babesia</taxon>
    </lineage>
</organism>
<feature type="chain" id="PRO_5041941150" evidence="8">
    <location>
        <begin position="23"/>
        <end position="526"/>
    </location>
</feature>
<evidence type="ECO:0000256" key="1">
    <source>
        <dbReference type="ARBA" id="ARBA00007447"/>
    </source>
</evidence>
<feature type="domain" description="Peptidase A1" evidence="9">
    <location>
        <begin position="137"/>
        <end position="461"/>
    </location>
</feature>
<name>A0AAD9PLB7_9APIC</name>
<dbReference type="PANTHER" id="PTHR47966:SF51">
    <property type="entry name" value="BETA-SITE APP-CLEAVING ENZYME, ISOFORM A-RELATED"/>
    <property type="match status" value="1"/>
</dbReference>
<evidence type="ECO:0000256" key="6">
    <source>
        <dbReference type="PIRSR" id="PIRSR601461-2"/>
    </source>
</evidence>
<dbReference type="SUPFAM" id="SSF50630">
    <property type="entry name" value="Acid proteases"/>
    <property type="match status" value="1"/>
</dbReference>
<comment type="similarity">
    <text evidence="1">Belongs to the peptidase A1 family.</text>
</comment>
<feature type="signal peptide" evidence="8">
    <location>
        <begin position="1"/>
        <end position="22"/>
    </location>
</feature>
<keyword evidence="3" id="KW-0064">Aspartyl protease</keyword>
<keyword evidence="6" id="KW-1015">Disulfide bond</keyword>
<gene>
    <name evidence="10" type="ORF">BdWA1_002231</name>
</gene>
<keyword evidence="7" id="KW-1133">Transmembrane helix</keyword>
<keyword evidence="2" id="KW-0645">Protease</keyword>
<dbReference type="GO" id="GO:0016485">
    <property type="term" value="P:protein processing"/>
    <property type="evidence" value="ECO:0007669"/>
    <property type="project" value="UniProtKB-ARBA"/>
</dbReference>
<evidence type="ECO:0000256" key="5">
    <source>
        <dbReference type="PIRSR" id="PIRSR601461-1"/>
    </source>
</evidence>
<dbReference type="FunFam" id="2.40.70.10:FF:000115">
    <property type="entry name" value="Lysosomal aspartic protease"/>
    <property type="match status" value="1"/>
</dbReference>
<dbReference type="EMBL" id="JALLKP010000002">
    <property type="protein sequence ID" value="KAK2196981.1"/>
    <property type="molecule type" value="Genomic_DNA"/>
</dbReference>
<evidence type="ECO:0000259" key="9">
    <source>
        <dbReference type="PROSITE" id="PS51767"/>
    </source>
</evidence>
<accession>A0AAD9PLB7</accession>
<evidence type="ECO:0000313" key="10">
    <source>
        <dbReference type="EMBL" id="KAK2196981.1"/>
    </source>
</evidence>
<dbReference type="Gene3D" id="2.40.70.10">
    <property type="entry name" value="Acid Proteases"/>
    <property type="match status" value="2"/>
</dbReference>
<dbReference type="Proteomes" id="UP001214638">
    <property type="component" value="Unassembled WGS sequence"/>
</dbReference>
<feature type="disulfide bond" evidence="6">
    <location>
        <begin position="168"/>
        <end position="173"/>
    </location>
</feature>
<dbReference type="PRINTS" id="PR00792">
    <property type="entry name" value="PEPSIN"/>
</dbReference>
<dbReference type="Pfam" id="PF00026">
    <property type="entry name" value="Asp"/>
    <property type="match status" value="1"/>
</dbReference>
<dbReference type="GO" id="GO:0004190">
    <property type="term" value="F:aspartic-type endopeptidase activity"/>
    <property type="evidence" value="ECO:0007669"/>
    <property type="project" value="UniProtKB-KW"/>
</dbReference>
<keyword evidence="7" id="KW-0472">Membrane</keyword>
<dbReference type="InterPro" id="IPR033121">
    <property type="entry name" value="PEPTIDASE_A1"/>
</dbReference>
<dbReference type="GeneID" id="94336529"/>
<reference evidence="10" key="1">
    <citation type="journal article" date="2023" name="Nat. Microbiol.">
        <title>Babesia duncani multi-omics identifies virulence factors and drug targets.</title>
        <authorList>
            <person name="Singh P."/>
            <person name="Lonardi S."/>
            <person name="Liang Q."/>
            <person name="Vydyam P."/>
            <person name="Khabirova E."/>
            <person name="Fang T."/>
            <person name="Gihaz S."/>
            <person name="Thekkiniath J."/>
            <person name="Munshi M."/>
            <person name="Abel S."/>
            <person name="Ciampossin L."/>
            <person name="Batugedara G."/>
            <person name="Gupta M."/>
            <person name="Lu X.M."/>
            <person name="Lenz T."/>
            <person name="Chakravarty S."/>
            <person name="Cornillot E."/>
            <person name="Hu Y."/>
            <person name="Ma W."/>
            <person name="Gonzalez L.M."/>
            <person name="Sanchez S."/>
            <person name="Estrada K."/>
            <person name="Sanchez-Flores A."/>
            <person name="Montero E."/>
            <person name="Harb O.S."/>
            <person name="Le Roch K.G."/>
            <person name="Mamoun C.B."/>
        </authorList>
    </citation>
    <scope>NUCLEOTIDE SEQUENCE</scope>
    <source>
        <strain evidence="10">WA1</strain>
    </source>
</reference>